<dbReference type="PANTHER" id="PTHR15032:SF4">
    <property type="entry name" value="N-ACYL-PHOSPHATIDYLETHANOLAMINE-HYDROLYZING PHOSPHOLIPASE D"/>
    <property type="match status" value="1"/>
</dbReference>
<dbReference type="Proteomes" id="UP000679691">
    <property type="component" value="Unassembled WGS sequence"/>
</dbReference>
<dbReference type="InterPro" id="IPR024884">
    <property type="entry name" value="NAPE-PLD"/>
</dbReference>
<dbReference type="InterPro" id="IPR036866">
    <property type="entry name" value="RibonucZ/Hydroxyglut_hydro"/>
</dbReference>
<reference evidence="2" key="1">
    <citation type="submission" date="2021-03" db="EMBL/GenBank/DDBJ databases">
        <authorList>
            <person name="Lu T."/>
            <person name="Wang Q."/>
            <person name="Han X."/>
        </authorList>
    </citation>
    <scope>NUCLEOTIDE SEQUENCE</scope>
    <source>
        <strain evidence="2">WQ 2009</strain>
    </source>
</reference>
<dbReference type="Gene3D" id="3.60.15.10">
    <property type="entry name" value="Ribonuclease Z/Hydroxyacylglutathione hydrolase-like"/>
    <property type="match status" value="1"/>
</dbReference>
<protein>
    <submittedName>
        <fullName evidence="2">MBL fold metallo-hydrolase</fullName>
    </submittedName>
</protein>
<proteinExistence type="predicted"/>
<accession>A0A8T4H4T3</accession>
<dbReference type="InterPro" id="IPR001279">
    <property type="entry name" value="Metallo-B-lactamas"/>
</dbReference>
<dbReference type="PANTHER" id="PTHR15032">
    <property type="entry name" value="N-ACYL-PHOSPHATIDYLETHANOLAMINE-HYDROLYZING PHOSPHOLIPASE D"/>
    <property type="match status" value="1"/>
</dbReference>
<dbReference type="GO" id="GO:0005737">
    <property type="term" value="C:cytoplasm"/>
    <property type="evidence" value="ECO:0007669"/>
    <property type="project" value="TreeGrafter"/>
</dbReference>
<sequence length="366" mass="41396">MLYILILLISLTLVVLGFLYFAPVFGGSPSATSLARIKTSPNFKKGAFQNQVNTPALTEGTSYVQAFYEFLFKKVENGTPTQAIPHIKTDLKSIPLEKEVLIWFGHSSYYMQLAGKRILVDPVFSGNASPIAGTTEAFDGANSYQVEDMPPIDYLLISHDHYDHLDYQTIIALKDRVNLVVTGLGVAGHLERWGYESKKIVEKDWYESIQLDKEIQLIATPGRHFSGRGFRRNKSLWLSFVLLTKKHKYFLGGDSGYGPHFDQIGRKYGPFDLAIIENGQYDKKWANIHLLPHEQMQVVKDLNAAKVMPVHSSKFKLSQHAWDEPLRKIAAAAKAQNIPLVTPIIGEIVDLNQYNQPFTAWWEQLK</sequence>
<dbReference type="GO" id="GO:0070290">
    <property type="term" value="F:N-acylphosphatidylethanolamine-specific phospholipase D activity"/>
    <property type="evidence" value="ECO:0007669"/>
    <property type="project" value="InterPro"/>
</dbReference>
<gene>
    <name evidence="2" type="ORF">J5U18_01085</name>
</gene>
<dbReference type="EMBL" id="JAGKSB010000001">
    <property type="protein sequence ID" value="MBP3942170.1"/>
    <property type="molecule type" value="Genomic_DNA"/>
</dbReference>
<dbReference type="PIRSF" id="PIRSF038896">
    <property type="entry name" value="NAPE-PLD"/>
    <property type="match status" value="1"/>
</dbReference>
<dbReference type="GO" id="GO:0008270">
    <property type="term" value="F:zinc ion binding"/>
    <property type="evidence" value="ECO:0007669"/>
    <property type="project" value="InterPro"/>
</dbReference>
<feature type="domain" description="Metallo-beta-lactamase" evidence="1">
    <location>
        <begin position="117"/>
        <end position="311"/>
    </location>
</feature>
<comment type="caution">
    <text evidence="2">The sequence shown here is derived from an EMBL/GenBank/DDBJ whole genome shotgun (WGS) entry which is preliminary data.</text>
</comment>
<dbReference type="RefSeq" id="WP_353545651.1">
    <property type="nucleotide sequence ID" value="NZ_JAGKSB010000001.1"/>
</dbReference>
<evidence type="ECO:0000259" key="1">
    <source>
        <dbReference type="Pfam" id="PF12706"/>
    </source>
</evidence>
<dbReference type="Pfam" id="PF12706">
    <property type="entry name" value="Lactamase_B_2"/>
    <property type="match status" value="1"/>
</dbReference>
<name>A0A8T4H4T3_9SPHI</name>
<keyword evidence="3" id="KW-1185">Reference proteome</keyword>
<evidence type="ECO:0000313" key="3">
    <source>
        <dbReference type="Proteomes" id="UP000679691"/>
    </source>
</evidence>
<evidence type="ECO:0000313" key="2">
    <source>
        <dbReference type="EMBL" id="MBP3942170.1"/>
    </source>
</evidence>
<dbReference type="AlphaFoldDB" id="A0A8T4H4T3"/>
<dbReference type="SUPFAM" id="SSF56281">
    <property type="entry name" value="Metallo-hydrolase/oxidoreductase"/>
    <property type="match status" value="1"/>
</dbReference>
<organism evidence="2 3">
    <name type="scientific">Rhinopithecimicrobium faecis</name>
    <dbReference type="NCBI Taxonomy" id="2820698"/>
    <lineage>
        <taxon>Bacteria</taxon>
        <taxon>Pseudomonadati</taxon>
        <taxon>Bacteroidota</taxon>
        <taxon>Sphingobacteriia</taxon>
        <taxon>Sphingobacteriales</taxon>
        <taxon>Sphingobacteriaceae</taxon>
        <taxon>Rhinopithecimicrobium</taxon>
    </lineage>
</organism>